<gene>
    <name evidence="1" type="ORF">SAMN04488500_114137</name>
</gene>
<dbReference type="InterPro" id="IPR001448">
    <property type="entry name" value="SASP_alpha/beta-type"/>
</dbReference>
<dbReference type="STRING" id="112901.SAMN04488500_114137"/>
<dbReference type="EMBL" id="FWXI01000014">
    <property type="protein sequence ID" value="SMC94838.1"/>
    <property type="molecule type" value="Genomic_DNA"/>
</dbReference>
<proteinExistence type="predicted"/>
<dbReference type="Gene3D" id="6.10.10.80">
    <property type="entry name" value="Small, acid-soluble spore protein, alpha/beta type-like"/>
    <property type="match status" value="2"/>
</dbReference>
<sequence length="109" mass="12029">MDGLDKLKLRIANETLGKEMHTEINAQNFESVLDEKKMEVAEELGLKDKIENVGWENMTTKEVGKIGGRMGGQIGGQMVKKLVEMAESQMAPVDDATIADAKEHLEGKQ</sequence>
<reference evidence="1 2" key="1">
    <citation type="submission" date="2017-04" db="EMBL/GenBank/DDBJ databases">
        <authorList>
            <person name="Afonso C.L."/>
            <person name="Miller P.J."/>
            <person name="Scott M.A."/>
            <person name="Spackman E."/>
            <person name="Goraichik I."/>
            <person name="Dimitrov K.M."/>
            <person name="Suarez D.L."/>
            <person name="Swayne D.E."/>
        </authorList>
    </citation>
    <scope>NUCLEOTIDE SEQUENCE [LARGE SCALE GENOMIC DNA]</scope>
    <source>
        <strain evidence="1 2">DSM 5090</strain>
    </source>
</reference>
<evidence type="ECO:0000313" key="2">
    <source>
        <dbReference type="Proteomes" id="UP000192738"/>
    </source>
</evidence>
<protein>
    <submittedName>
        <fullName evidence="1">Small, acid-soluble spore protein, alpha/beta type</fullName>
    </submittedName>
</protein>
<organism evidence="1 2">
    <name type="scientific">Sporomusa malonica</name>
    <dbReference type="NCBI Taxonomy" id="112901"/>
    <lineage>
        <taxon>Bacteria</taxon>
        <taxon>Bacillati</taxon>
        <taxon>Bacillota</taxon>
        <taxon>Negativicutes</taxon>
        <taxon>Selenomonadales</taxon>
        <taxon>Sporomusaceae</taxon>
        <taxon>Sporomusa</taxon>
    </lineage>
</organism>
<keyword evidence="2" id="KW-1185">Reference proteome</keyword>
<dbReference type="GO" id="GO:0003690">
    <property type="term" value="F:double-stranded DNA binding"/>
    <property type="evidence" value="ECO:0007669"/>
    <property type="project" value="InterPro"/>
</dbReference>
<dbReference type="Proteomes" id="UP000192738">
    <property type="component" value="Unassembled WGS sequence"/>
</dbReference>
<dbReference type="Pfam" id="PF00269">
    <property type="entry name" value="SASP"/>
    <property type="match status" value="1"/>
</dbReference>
<accession>A0A1W2DCY6</accession>
<dbReference type="RefSeq" id="WP_245824021.1">
    <property type="nucleotide sequence ID" value="NZ_CP155572.1"/>
</dbReference>
<dbReference type="InterPro" id="IPR038300">
    <property type="entry name" value="SASP_sf_alpha/beta"/>
</dbReference>
<dbReference type="GO" id="GO:0006265">
    <property type="term" value="P:DNA topological change"/>
    <property type="evidence" value="ECO:0007669"/>
    <property type="project" value="InterPro"/>
</dbReference>
<evidence type="ECO:0000313" key="1">
    <source>
        <dbReference type="EMBL" id="SMC94838.1"/>
    </source>
</evidence>
<dbReference type="AlphaFoldDB" id="A0A1W2DCY6"/>
<name>A0A1W2DCY6_9FIRM</name>